<dbReference type="Pfam" id="PF00643">
    <property type="entry name" value="zf-B_box"/>
    <property type="match status" value="1"/>
</dbReference>
<dbReference type="GeneID" id="7844800"/>
<feature type="compositionally biased region" description="Low complexity" evidence="3">
    <location>
        <begin position="1066"/>
        <end position="1079"/>
    </location>
</feature>
<feature type="coiled-coil region" evidence="2">
    <location>
        <begin position="888"/>
        <end position="947"/>
    </location>
</feature>
<name>I7MG21_TETTS</name>
<proteinExistence type="predicted"/>
<keyword evidence="1" id="KW-0862">Zinc</keyword>
<feature type="compositionally biased region" description="Low complexity" evidence="3">
    <location>
        <begin position="1275"/>
        <end position="1294"/>
    </location>
</feature>
<evidence type="ECO:0000259" key="4">
    <source>
        <dbReference type="PROSITE" id="PS50119"/>
    </source>
</evidence>
<feature type="compositionally biased region" description="Polar residues" evidence="3">
    <location>
        <begin position="554"/>
        <end position="589"/>
    </location>
</feature>
<dbReference type="SUPFAM" id="SSF57845">
    <property type="entry name" value="B-box zinc-binding domain"/>
    <property type="match status" value="1"/>
</dbReference>
<evidence type="ECO:0000313" key="5">
    <source>
        <dbReference type="EMBL" id="EAR84797.2"/>
    </source>
</evidence>
<evidence type="ECO:0000313" key="6">
    <source>
        <dbReference type="Proteomes" id="UP000009168"/>
    </source>
</evidence>
<evidence type="ECO:0000256" key="3">
    <source>
        <dbReference type="SAM" id="MobiDB-lite"/>
    </source>
</evidence>
<evidence type="ECO:0000256" key="1">
    <source>
        <dbReference type="PROSITE-ProRule" id="PRU00024"/>
    </source>
</evidence>
<dbReference type="SMART" id="SM00336">
    <property type="entry name" value="BBOX"/>
    <property type="match status" value="1"/>
</dbReference>
<dbReference type="EMBL" id="GG662620">
    <property type="protein sequence ID" value="EAR84797.2"/>
    <property type="molecule type" value="Genomic_DNA"/>
</dbReference>
<dbReference type="OrthoDB" id="9049620at2759"/>
<accession>I7MG21</accession>
<dbReference type="GO" id="GO:0008270">
    <property type="term" value="F:zinc ion binding"/>
    <property type="evidence" value="ECO:0007669"/>
    <property type="project" value="UniProtKB-KW"/>
</dbReference>
<dbReference type="InterPro" id="IPR000315">
    <property type="entry name" value="Znf_B-box"/>
</dbReference>
<gene>
    <name evidence="5" type="ORF">TTHERM_00599850</name>
</gene>
<keyword evidence="1" id="KW-0863">Zinc-finger</keyword>
<reference evidence="6" key="1">
    <citation type="journal article" date="2006" name="PLoS Biol.">
        <title>Macronuclear genome sequence of the ciliate Tetrahymena thermophila, a model eukaryote.</title>
        <authorList>
            <person name="Eisen J.A."/>
            <person name="Coyne R.S."/>
            <person name="Wu M."/>
            <person name="Wu D."/>
            <person name="Thiagarajan M."/>
            <person name="Wortman J.R."/>
            <person name="Badger J.H."/>
            <person name="Ren Q."/>
            <person name="Amedeo P."/>
            <person name="Jones K.M."/>
            <person name="Tallon L.J."/>
            <person name="Delcher A.L."/>
            <person name="Salzberg S.L."/>
            <person name="Silva J.C."/>
            <person name="Haas B.J."/>
            <person name="Majoros W.H."/>
            <person name="Farzad M."/>
            <person name="Carlton J.M."/>
            <person name="Smith R.K. Jr."/>
            <person name="Garg J."/>
            <person name="Pearlman R.E."/>
            <person name="Karrer K.M."/>
            <person name="Sun L."/>
            <person name="Manning G."/>
            <person name="Elde N.C."/>
            <person name="Turkewitz A.P."/>
            <person name="Asai D.J."/>
            <person name="Wilkes D.E."/>
            <person name="Wang Y."/>
            <person name="Cai H."/>
            <person name="Collins K."/>
            <person name="Stewart B.A."/>
            <person name="Lee S.R."/>
            <person name="Wilamowska K."/>
            <person name="Weinberg Z."/>
            <person name="Ruzzo W.L."/>
            <person name="Wloga D."/>
            <person name="Gaertig J."/>
            <person name="Frankel J."/>
            <person name="Tsao C.-C."/>
            <person name="Gorovsky M.A."/>
            <person name="Keeling P.J."/>
            <person name="Waller R.F."/>
            <person name="Patron N.J."/>
            <person name="Cherry J.M."/>
            <person name="Stover N.A."/>
            <person name="Krieger C.J."/>
            <person name="del Toro C."/>
            <person name="Ryder H.F."/>
            <person name="Williamson S.C."/>
            <person name="Barbeau R.A."/>
            <person name="Hamilton E.P."/>
            <person name="Orias E."/>
        </authorList>
    </citation>
    <scope>NUCLEOTIDE SEQUENCE [LARGE SCALE GENOMIC DNA]</scope>
    <source>
        <strain evidence="6">SB210</strain>
    </source>
</reference>
<dbReference type="InParanoid" id="I7MG21"/>
<keyword evidence="6" id="KW-1185">Reference proteome</keyword>
<keyword evidence="2" id="KW-0175">Coiled coil</keyword>
<dbReference type="Proteomes" id="UP000009168">
    <property type="component" value="Unassembled WGS sequence"/>
</dbReference>
<feature type="region of interest" description="Disordered" evidence="3">
    <location>
        <begin position="542"/>
        <end position="590"/>
    </location>
</feature>
<feature type="compositionally biased region" description="Polar residues" evidence="3">
    <location>
        <begin position="1082"/>
        <end position="1092"/>
    </location>
</feature>
<dbReference type="CDD" id="cd19756">
    <property type="entry name" value="Bbox2"/>
    <property type="match status" value="1"/>
</dbReference>
<keyword evidence="1" id="KW-0479">Metal-binding</keyword>
<feature type="region of interest" description="Disordered" evidence="3">
    <location>
        <begin position="1275"/>
        <end position="1314"/>
    </location>
</feature>
<dbReference type="KEGG" id="tet:TTHERM_00599850"/>
<dbReference type="PROSITE" id="PS50119">
    <property type="entry name" value="ZF_BBOX"/>
    <property type="match status" value="1"/>
</dbReference>
<dbReference type="SMART" id="SM00184">
    <property type="entry name" value="RING"/>
    <property type="match status" value="1"/>
</dbReference>
<feature type="domain" description="B box-type" evidence="4">
    <location>
        <begin position="831"/>
        <end position="873"/>
    </location>
</feature>
<feature type="compositionally biased region" description="Basic and acidic residues" evidence="3">
    <location>
        <begin position="1297"/>
        <end position="1309"/>
    </location>
</feature>
<sequence length="1333" mass="151197">MECIDCQLNLEQIASFAGLQLPCNHHICIKCLQNRHNKEREIQSKNLDQANPNQQNQQNQLHAGQQRYQSFQRNNSLEMGSYDLKDIVCPKCYLKSPSLNSKRQSQQTNQVANTQGQHMAVQQGVTNKMQRTNSLKGNTINLKNTSPTQMKLNNNCGSPSQISQVVSGFLTDREMYNKKQSSKYNNYIEGSIKKNLVSPSSVLSLKNQMNTQQPSQLQQLHMQNSVINSAAEGGKKLSPESKMNQILQNNNYVLGHHSSLPYNNVNSIQNPLSIIGQTNHSPNPVNSITSALAQNSINSPSIGKQKPNKIQNSSNMTNSCSMNNFSTQQQSHLSHVNNSLVGGSLYGGQNSSLNSNITISKTIQNVRKQSLTSAKNQPQVQKEKIQNQVQLNQQQAVAQSFVNQSVNADEFNSNQQEIYYQSENKDNSLEKNDKIQRKPSSKMINMKEKQIEDQQRNQKKQLDVLISTQQKKNDPTVKQQQLQQHLKLYQSPSVKNLKKGAYNSNLNIYKTKEASGNQSQASTAAFKYNSNQQFNFNSESMHSNYHHQNIPKGVQSQSTSAADQNSNNLNQFIDSSTSRSPQASINQKSLRIGENQVVSAKNTNISSKNSINQDRIAQKSTGYAVGSYDIIGSNGQSSQQGNSQAINNQCNDEITVYFPPEDNFLHNLQSPENYNSDQDIQIEHINKQYISSVLEQDPNLDSIQNEQQLNNKEVILQQLQQISQLQNQSAAQTTLQENEIAQQQNQYQFQSIQNLKNSLKISINQANMNKVNDGGMGTLNSGISSNLYQIQEKDSQQNTQRQQNVDQHFLSNINWQNIELIQKFYCDFKNGEQIKCQIHNDIVSLYCEKDKSLLCVSCLFESEEHSKHTVIPLKAAIQSISNNTNLYRNQLKEKVNTIEDDLKKCVANRSIIERSFEKCLDTLNKEFQILKNQINQKQKQLEDKIIKSFESSLFKYDTLIADLREIKTCVIESNKFNPIPSSTNNIDLLIKDHFIFDTLNQTLKQVKLSIVDIKKQDLEILTLKYRQDIKNCIDEFGTIKFLHDHHIGIKKMDTTSYQSIANSNMNSPQSKQKNPSSKSSARDTTNSISPTRYNYVQRTIQAHFSQKTEIQDRRGNLNKKIQNTAANMVSNKQSQISSANEITPRSHPLNAKAAGLQYSNINQNSNSNIHNSQINQSNINNSHINNSNINNYNNNSSNNNQAILNSINALSYKNSILNQSSNQIQQLSSPNNNNNSNNNNNINIIQNETINQSNLNQQYTANSYQFQHLKQKQSQMSQKIQTQQQASQNFQNQQPLTDRDHIRPIKNEKNSTTSLFLQNKRYREQQGQSTSIN</sequence>
<feature type="region of interest" description="Disordered" evidence="3">
    <location>
        <begin position="1060"/>
        <end position="1092"/>
    </location>
</feature>
<protein>
    <submittedName>
        <fullName evidence="5">B-box zinc finger protein</fullName>
    </submittedName>
</protein>
<evidence type="ECO:0000256" key="2">
    <source>
        <dbReference type="SAM" id="Coils"/>
    </source>
</evidence>
<organism evidence="5 6">
    <name type="scientific">Tetrahymena thermophila (strain SB210)</name>
    <dbReference type="NCBI Taxonomy" id="312017"/>
    <lineage>
        <taxon>Eukaryota</taxon>
        <taxon>Sar</taxon>
        <taxon>Alveolata</taxon>
        <taxon>Ciliophora</taxon>
        <taxon>Intramacronucleata</taxon>
        <taxon>Oligohymenophorea</taxon>
        <taxon>Hymenostomatida</taxon>
        <taxon>Tetrahymenina</taxon>
        <taxon>Tetrahymenidae</taxon>
        <taxon>Tetrahymena</taxon>
    </lineage>
</organism>
<dbReference type="RefSeq" id="XP_001032460.2">
    <property type="nucleotide sequence ID" value="XM_001032460.2"/>
</dbReference>
<dbReference type="InterPro" id="IPR001841">
    <property type="entry name" value="Znf_RING"/>
</dbReference>
<dbReference type="Gene3D" id="3.30.160.60">
    <property type="entry name" value="Classic Zinc Finger"/>
    <property type="match status" value="1"/>
</dbReference>
<feature type="region of interest" description="Disordered" evidence="3">
    <location>
        <begin position="1221"/>
        <end position="1242"/>
    </location>
</feature>
<dbReference type="eggNOG" id="KOG3525">
    <property type="taxonomic scope" value="Eukaryota"/>
</dbReference>